<reference evidence="3 4" key="1">
    <citation type="submission" date="2015-08" db="EMBL/GenBank/DDBJ databases">
        <authorList>
            <person name="Babu N.S."/>
            <person name="Beckwith C.J."/>
            <person name="Beseler K.G."/>
            <person name="Brison A."/>
            <person name="Carone J.V."/>
            <person name="Caskin T.P."/>
            <person name="Diamond M."/>
            <person name="Durham M.E."/>
            <person name="Foxe J.M."/>
            <person name="Go M."/>
            <person name="Henderson B.A."/>
            <person name="Jones I.B."/>
            <person name="McGettigan J.A."/>
            <person name="Micheletti S.J."/>
            <person name="Nasrallah M.E."/>
            <person name="Ortiz D."/>
            <person name="Piller C.R."/>
            <person name="Privatt S.R."/>
            <person name="Schneider S.L."/>
            <person name="Sharp S."/>
            <person name="Smith T.C."/>
            <person name="Stanton J.D."/>
            <person name="Ullery H.E."/>
            <person name="Wilson R.J."/>
            <person name="Serrano M.G."/>
            <person name="Buck G."/>
            <person name="Lee V."/>
            <person name="Wang Y."/>
            <person name="Carvalho R."/>
            <person name="Voegtly L."/>
            <person name="Shi R."/>
            <person name="Duckworth R."/>
            <person name="Johnson A."/>
            <person name="Loviza R."/>
            <person name="Walstead R."/>
            <person name="Shah Z."/>
            <person name="Kiflezghi M."/>
            <person name="Wade K."/>
            <person name="Ball S.L."/>
            <person name="Bradley K.W."/>
            <person name="Asai D.J."/>
            <person name="Bowman C.A."/>
            <person name="Russell D.A."/>
            <person name="Pope W.H."/>
            <person name="Jacobs-Sera D."/>
            <person name="Hendrix R.W."/>
            <person name="Hatfull G.F."/>
        </authorList>
    </citation>
    <scope>NUCLEOTIDE SEQUENCE [LARGE SCALE GENOMIC DNA]</scope>
    <source>
        <strain evidence="3 4">DSM 27648</strain>
    </source>
</reference>
<dbReference type="PROSITE" id="PS51257">
    <property type="entry name" value="PROKAR_LIPOPROTEIN"/>
    <property type="match status" value="1"/>
</dbReference>
<feature type="region of interest" description="Disordered" evidence="1">
    <location>
        <begin position="55"/>
        <end position="82"/>
    </location>
</feature>
<dbReference type="PATRIC" id="fig|1391654.3.peg.8008"/>
<dbReference type="OrthoDB" id="8951775at2"/>
<evidence type="ECO:0000256" key="1">
    <source>
        <dbReference type="SAM" id="MobiDB-lite"/>
    </source>
</evidence>
<organism evidence="3 4">
    <name type="scientific">Labilithrix luteola</name>
    <dbReference type="NCBI Taxonomy" id="1391654"/>
    <lineage>
        <taxon>Bacteria</taxon>
        <taxon>Pseudomonadati</taxon>
        <taxon>Myxococcota</taxon>
        <taxon>Polyangia</taxon>
        <taxon>Polyangiales</taxon>
        <taxon>Labilitrichaceae</taxon>
        <taxon>Labilithrix</taxon>
    </lineage>
</organism>
<dbReference type="InterPro" id="IPR021340">
    <property type="entry name" value="DUF2957"/>
</dbReference>
<dbReference type="EMBL" id="CP012333">
    <property type="protein sequence ID" value="AKV01238.1"/>
    <property type="molecule type" value="Genomic_DNA"/>
</dbReference>
<gene>
    <name evidence="3" type="ORF">AKJ09_07901</name>
</gene>
<keyword evidence="4" id="KW-1185">Reference proteome</keyword>
<evidence type="ECO:0000313" key="4">
    <source>
        <dbReference type="Proteomes" id="UP000064967"/>
    </source>
</evidence>
<dbReference type="AlphaFoldDB" id="A0A0K1Q688"/>
<accession>A0A0K1Q688</accession>
<feature type="signal peptide" evidence="2">
    <location>
        <begin position="1"/>
        <end position="31"/>
    </location>
</feature>
<proteinExistence type="predicted"/>
<dbReference type="RefSeq" id="WP_146652378.1">
    <property type="nucleotide sequence ID" value="NZ_CP012333.1"/>
</dbReference>
<sequence length="565" mass="58308">MDAKSLHRPLLGTHLLLGVLLAAGASTGACGSDDGGSTPSAQACSGEACLPETSVPDDAGVDAASTTDAAHDAEADVDAATPPPLCPTALDYTTTYTGGSISGEYVKIRFDTAESTYRLQFVESWIPTTAGTMEPTRAGKTIHGTFTHPTTLPSSEQNRCTFVLQDGQTDDGTYTVTIDPKTPPTIFVGNDVVTGAIPGATISSPGISANPSIVVGVIPARTFASFLFLAFRELETDFTKIAGRYNELGLHLTPTGSANQTALPQGWEPDAINWTETLSADGSCQREGIDYSCHTTGTPWAQRLNSDTTPDDVFVSRIVSASSPYAYTGQVSAIVLLAPSQARGVMIAGKVGGQIVPVVVRVGYSHLDAMNLMATIIDDQIGLSILSPVKLVSAQALDGRYTSVTSGSVCTQVDINGVSAAPAGTNGLNASIPHPELPGQFSGGFFHAAAGTCAQSPSLASRSRIEYPSVRFASGTTATFVDPTGAPVTATLTIDATQSTPGKLLVTTQAGLTARTTDGDAGDAGVPVFKAGDVGVLVTAGEVYALLMNNAQYNPFFTIGRFAEP</sequence>
<feature type="chain" id="PRO_5005467160" evidence="2">
    <location>
        <begin position="32"/>
        <end position="565"/>
    </location>
</feature>
<evidence type="ECO:0000256" key="2">
    <source>
        <dbReference type="SAM" id="SignalP"/>
    </source>
</evidence>
<keyword evidence="2" id="KW-0732">Signal</keyword>
<dbReference type="KEGG" id="llu:AKJ09_07901"/>
<dbReference type="Pfam" id="PF11170">
    <property type="entry name" value="DUF2957"/>
    <property type="match status" value="1"/>
</dbReference>
<evidence type="ECO:0000313" key="3">
    <source>
        <dbReference type="EMBL" id="AKV01238.1"/>
    </source>
</evidence>
<dbReference type="Proteomes" id="UP000064967">
    <property type="component" value="Chromosome"/>
</dbReference>
<name>A0A0K1Q688_9BACT</name>
<protein>
    <submittedName>
        <fullName evidence="3">Autotransporter adhesin</fullName>
    </submittedName>
</protein>